<keyword evidence="2" id="KW-1133">Transmembrane helix</keyword>
<name>A0AAF3E843_9BILA</name>
<evidence type="ECO:0000256" key="1">
    <source>
        <dbReference type="SAM" id="MobiDB-lite"/>
    </source>
</evidence>
<keyword evidence="3" id="KW-1185">Reference proteome</keyword>
<feature type="transmembrane region" description="Helical" evidence="2">
    <location>
        <begin position="144"/>
        <end position="167"/>
    </location>
</feature>
<feature type="region of interest" description="Disordered" evidence="1">
    <location>
        <begin position="1"/>
        <end position="94"/>
    </location>
</feature>
<dbReference type="AlphaFoldDB" id="A0AAF3E843"/>
<feature type="transmembrane region" description="Helical" evidence="2">
    <location>
        <begin position="396"/>
        <end position="416"/>
    </location>
</feature>
<reference evidence="4" key="1">
    <citation type="submission" date="2024-02" db="UniProtKB">
        <authorList>
            <consortium name="WormBaseParasite"/>
        </authorList>
    </citation>
    <scope>IDENTIFICATION</scope>
</reference>
<evidence type="ECO:0000313" key="4">
    <source>
        <dbReference type="WBParaSite" id="MBELARI_LOCUS10095"/>
    </source>
</evidence>
<keyword evidence="2" id="KW-0812">Transmembrane</keyword>
<organism evidence="3 4">
    <name type="scientific">Mesorhabditis belari</name>
    <dbReference type="NCBI Taxonomy" id="2138241"/>
    <lineage>
        <taxon>Eukaryota</taxon>
        <taxon>Metazoa</taxon>
        <taxon>Ecdysozoa</taxon>
        <taxon>Nematoda</taxon>
        <taxon>Chromadorea</taxon>
        <taxon>Rhabditida</taxon>
        <taxon>Rhabditina</taxon>
        <taxon>Rhabditomorpha</taxon>
        <taxon>Rhabditoidea</taxon>
        <taxon>Rhabditidae</taxon>
        <taxon>Mesorhabditinae</taxon>
        <taxon>Mesorhabditis</taxon>
    </lineage>
</organism>
<accession>A0AAF3E843</accession>
<feature type="compositionally biased region" description="Polar residues" evidence="1">
    <location>
        <begin position="60"/>
        <end position="75"/>
    </location>
</feature>
<feature type="transmembrane region" description="Helical" evidence="2">
    <location>
        <begin position="440"/>
        <end position="465"/>
    </location>
</feature>
<evidence type="ECO:0000313" key="3">
    <source>
        <dbReference type="Proteomes" id="UP000887575"/>
    </source>
</evidence>
<feature type="transmembrane region" description="Helical" evidence="2">
    <location>
        <begin position="241"/>
        <end position="260"/>
    </location>
</feature>
<dbReference type="WBParaSite" id="MBELARI_LOCUS10095">
    <property type="protein sequence ID" value="MBELARI_LOCUS10095"/>
    <property type="gene ID" value="MBELARI_LOCUS10095"/>
</dbReference>
<feature type="transmembrane region" description="Helical" evidence="2">
    <location>
        <begin position="210"/>
        <end position="229"/>
    </location>
</feature>
<feature type="transmembrane region" description="Helical" evidence="2">
    <location>
        <begin position="320"/>
        <end position="343"/>
    </location>
</feature>
<proteinExistence type="predicted"/>
<sequence>MRGRELRAPPHDSETSRDYYSFNHIAPKSSENNQIPPHPYEPRNHLFNKENGNPAYDPANNRSFPTSNQPRNYETQQNESKNKEKKKYKPSPFDTFGESAIERIYSEFRFLDECSPSTSSQPIFKATSGKKNVRRGCVSFTSRMLVLAVLPVLQLVSAIGLLGFAFIRTFELFQEKGLSNLLLDLNKPEDYAVTTEEGAKIIRFRTGTAIIVPALLQCISALLGFWGFSQQRKKGMQIGHIVLTLLSIDLWMSALTNAAIELNINFIQLNRLYESTEYFIYVAIACLTYAQVLYLPTITMSFAAVQAFPMKQCREGPSLGAVLVALLTAVLAAISVSLSAYAASRSLSNIEDWPESPVVNPGALFAFGLNEAVVGAYVVSASWCTLLCVSVHSPRLFPVALLLTFTSLLTILTHVLTPSRLLSLAHAVQVLAEIPKPFPVSHICICLLYGSEIALCGSLVLLLVVTSIRFIDQSESASSTSPNSTNCSQL</sequence>
<keyword evidence="2" id="KW-0472">Membrane</keyword>
<feature type="transmembrane region" description="Helical" evidence="2">
    <location>
        <begin position="363"/>
        <end position="389"/>
    </location>
</feature>
<evidence type="ECO:0000256" key="2">
    <source>
        <dbReference type="SAM" id="Phobius"/>
    </source>
</evidence>
<protein>
    <submittedName>
        <fullName evidence="4">Uncharacterized protein</fullName>
    </submittedName>
</protein>
<feature type="transmembrane region" description="Helical" evidence="2">
    <location>
        <begin position="280"/>
        <end position="308"/>
    </location>
</feature>
<dbReference type="Proteomes" id="UP000887575">
    <property type="component" value="Unassembled WGS sequence"/>
</dbReference>
<feature type="compositionally biased region" description="Basic and acidic residues" evidence="1">
    <location>
        <begin position="1"/>
        <end position="17"/>
    </location>
</feature>